<dbReference type="RefSeq" id="WP_190239203.1">
    <property type="nucleotide sequence ID" value="NZ_QFGA01000001.1"/>
</dbReference>
<dbReference type="InterPro" id="IPR036551">
    <property type="entry name" value="Flavin_trans-like"/>
</dbReference>
<keyword evidence="1 7" id="KW-0637">Prenyltransferase</keyword>
<comment type="caution">
    <text evidence="7">Lacks conserved residue(s) required for the propagation of feature annotation.</text>
</comment>
<dbReference type="AlphaFoldDB" id="A0A4Y7REQ8"/>
<evidence type="ECO:0000256" key="4">
    <source>
        <dbReference type="ARBA" id="ARBA00022679"/>
    </source>
</evidence>
<name>A0A4Y7REQ8_9FIRM</name>
<dbReference type="GO" id="GO:0016831">
    <property type="term" value="F:carboxy-lyase activity"/>
    <property type="evidence" value="ECO:0007669"/>
    <property type="project" value="TreeGrafter"/>
</dbReference>
<feature type="domain" description="Flavoprotein" evidence="8">
    <location>
        <begin position="1"/>
        <end position="163"/>
    </location>
</feature>
<dbReference type="EMBL" id="QFGA01000001">
    <property type="protein sequence ID" value="TEB07261.1"/>
    <property type="molecule type" value="Genomic_DNA"/>
</dbReference>
<dbReference type="FunFam" id="3.40.50.1950:FF:000001">
    <property type="entry name" value="Flavin prenyltransferase UbiX"/>
    <property type="match status" value="1"/>
</dbReference>
<dbReference type="NCBIfam" id="NF004685">
    <property type="entry name" value="PRK06029.1"/>
    <property type="match status" value="1"/>
</dbReference>
<evidence type="ECO:0000256" key="5">
    <source>
        <dbReference type="ARBA" id="ARBA00050612"/>
    </source>
</evidence>
<comment type="catalytic activity">
    <reaction evidence="5 7">
        <text>dimethylallyl phosphate + FMNH2 = prenylated FMNH2 + phosphate</text>
        <dbReference type="Rhea" id="RHEA:37743"/>
        <dbReference type="ChEBI" id="CHEBI:43474"/>
        <dbReference type="ChEBI" id="CHEBI:57618"/>
        <dbReference type="ChEBI" id="CHEBI:87467"/>
        <dbReference type="ChEBI" id="CHEBI:88052"/>
        <dbReference type="EC" id="2.5.1.129"/>
    </reaction>
</comment>
<keyword evidence="10" id="KW-1185">Reference proteome</keyword>
<feature type="binding site" evidence="7">
    <location>
        <position position="121"/>
    </location>
    <ligand>
        <name>FMN</name>
        <dbReference type="ChEBI" id="CHEBI:58210"/>
    </ligand>
</feature>
<accession>A0A4Y7REQ8</accession>
<dbReference type="GO" id="GO:0106141">
    <property type="term" value="F:flavin prenyltransferase activity"/>
    <property type="evidence" value="ECO:0007669"/>
    <property type="project" value="UniProtKB-EC"/>
</dbReference>
<comment type="caution">
    <text evidence="9">The sequence shown here is derived from an EMBL/GenBank/DDBJ whole genome shotgun (WGS) entry which is preliminary data.</text>
</comment>
<evidence type="ECO:0000256" key="1">
    <source>
        <dbReference type="ARBA" id="ARBA00022602"/>
    </source>
</evidence>
<keyword evidence="9" id="KW-0456">Lyase</keyword>
<proteinExistence type="inferred from homology"/>
<feature type="binding site" evidence="7">
    <location>
        <begin position="9"/>
        <end position="11"/>
    </location>
    <ligand>
        <name>FMN</name>
        <dbReference type="ChEBI" id="CHEBI:58210"/>
    </ligand>
</feature>
<dbReference type="Pfam" id="PF02441">
    <property type="entry name" value="Flavoprotein"/>
    <property type="match status" value="1"/>
</dbReference>
<gene>
    <name evidence="9" type="primary">pad1</name>
    <name evidence="7" type="synonym">ubiX</name>
    <name evidence="9" type="ORF">Psch_00808</name>
</gene>
<dbReference type="PANTHER" id="PTHR43374:SF1">
    <property type="entry name" value="FLAVIN PRENYLTRANSFERASE PAD1, MITOCHONDRIAL"/>
    <property type="match status" value="1"/>
</dbReference>
<evidence type="ECO:0000256" key="2">
    <source>
        <dbReference type="ARBA" id="ARBA00022630"/>
    </source>
</evidence>
<feature type="binding site" evidence="7">
    <location>
        <position position="35"/>
    </location>
    <ligand>
        <name>FMN</name>
        <dbReference type="ChEBI" id="CHEBI:58210"/>
    </ligand>
</feature>
<evidence type="ECO:0000313" key="9">
    <source>
        <dbReference type="EMBL" id="TEB07261.1"/>
    </source>
</evidence>
<dbReference type="HAMAP" id="MF_01984">
    <property type="entry name" value="ubiX_pad"/>
    <property type="match status" value="1"/>
</dbReference>
<evidence type="ECO:0000256" key="6">
    <source>
        <dbReference type="ARBA" id="ARBA00060793"/>
    </source>
</evidence>
<dbReference type="SUPFAM" id="SSF52507">
    <property type="entry name" value="Homo-oligomeric flavin-containing Cys decarboxylases, HFCD"/>
    <property type="match status" value="1"/>
</dbReference>
<feature type="binding site" evidence="7">
    <location>
        <position position="167"/>
    </location>
    <ligand>
        <name>dimethylallyl phosphate</name>
        <dbReference type="ChEBI" id="CHEBI:88052"/>
    </ligand>
</feature>
<dbReference type="Proteomes" id="UP000298324">
    <property type="component" value="Unassembled WGS sequence"/>
</dbReference>
<protein>
    <recommendedName>
        <fullName evidence="7">Flavin prenyltransferase UbiX</fullName>
        <ecNumber evidence="7">2.5.1.129</ecNumber>
    </recommendedName>
</protein>
<dbReference type="Gene3D" id="3.40.50.1950">
    <property type="entry name" value="Flavin prenyltransferase-like"/>
    <property type="match status" value="1"/>
</dbReference>
<evidence type="ECO:0000259" key="8">
    <source>
        <dbReference type="Pfam" id="PF02441"/>
    </source>
</evidence>
<sequence>MRVVVGISGASGAVYGITVLKYLRQCQIEGHLILSRWARRTIELETDYTVEQVMELAHCCYPEDDMAAVVSSGSFNHQGMIIAPCSMKTLAAIASGYSDNLISRAADVAIKERRRLVLLPREAPLSPIHLENMLKLSRIGVVIMPPMPAFYHRPETVQEIVNHSAGRALELIGVENMLFHRWGNK</sequence>
<feature type="binding site" evidence="7">
    <location>
        <position position="151"/>
    </location>
    <ligand>
        <name>dimethylallyl phosphate</name>
        <dbReference type="ChEBI" id="CHEBI:88052"/>
    </ligand>
</feature>
<keyword evidence="2 7" id="KW-0285">Flavoprotein</keyword>
<evidence type="ECO:0000313" key="10">
    <source>
        <dbReference type="Proteomes" id="UP000298324"/>
    </source>
</evidence>
<keyword evidence="3 7" id="KW-0288">FMN</keyword>
<keyword evidence="4 7" id="KW-0808">Transferase</keyword>
<dbReference type="InterPro" id="IPR003382">
    <property type="entry name" value="Flavoprotein"/>
</dbReference>
<evidence type="ECO:0000256" key="7">
    <source>
        <dbReference type="HAMAP-Rule" id="MF_01984"/>
    </source>
</evidence>
<evidence type="ECO:0000256" key="3">
    <source>
        <dbReference type="ARBA" id="ARBA00022643"/>
    </source>
</evidence>
<comment type="similarity">
    <text evidence="6 7">Belongs to the UbiX/PAD1 family.</text>
</comment>
<dbReference type="InterPro" id="IPR004507">
    <property type="entry name" value="UbiX-like"/>
</dbReference>
<dbReference type="NCBIfam" id="TIGR00421">
    <property type="entry name" value="ubiX_pad"/>
    <property type="match status" value="1"/>
</dbReference>
<comment type="function">
    <text evidence="7">Flavin prenyltransferase that catalyzes the synthesis of the prenylated FMN cofactor (prenyl-FMN) for 4-hydroxy-3-polyprenylbenzoic acid decarboxylase UbiD. The prenyltransferase is metal-independent and links a dimethylallyl moiety from dimethylallyl monophosphate (DMAP) to the flavin N5 and C6 atoms of FMN.</text>
</comment>
<dbReference type="PANTHER" id="PTHR43374">
    <property type="entry name" value="FLAVIN PRENYLTRANSFERASE"/>
    <property type="match status" value="1"/>
</dbReference>
<feature type="binding site" evidence="7">
    <location>
        <begin position="86"/>
        <end position="89"/>
    </location>
    <ligand>
        <name>FMN</name>
        <dbReference type="ChEBI" id="CHEBI:58210"/>
    </ligand>
</feature>
<reference evidence="9 10" key="1">
    <citation type="journal article" date="2018" name="Environ. Microbiol.">
        <title>Novel energy conservation strategies and behaviour of Pelotomaculum schinkii driving syntrophic propionate catabolism.</title>
        <authorList>
            <person name="Hidalgo-Ahumada C.A.P."/>
            <person name="Nobu M.K."/>
            <person name="Narihiro T."/>
            <person name="Tamaki H."/>
            <person name="Liu W.T."/>
            <person name="Kamagata Y."/>
            <person name="Stams A.J.M."/>
            <person name="Imachi H."/>
            <person name="Sousa D.Z."/>
        </authorList>
    </citation>
    <scope>NUCLEOTIDE SEQUENCE [LARGE SCALE GENOMIC DNA]</scope>
    <source>
        <strain evidence="9 10">HH</strain>
    </source>
</reference>
<dbReference type="EC" id="2.5.1.129" evidence="7"/>
<organism evidence="9 10">
    <name type="scientific">Pelotomaculum schinkii</name>
    <dbReference type="NCBI Taxonomy" id="78350"/>
    <lineage>
        <taxon>Bacteria</taxon>
        <taxon>Bacillati</taxon>
        <taxon>Bacillota</taxon>
        <taxon>Clostridia</taxon>
        <taxon>Eubacteriales</taxon>
        <taxon>Desulfotomaculaceae</taxon>
        <taxon>Pelotomaculum</taxon>
    </lineage>
</organism>